<comment type="similarity">
    <text evidence="1">Belongs to the bacterial solute-binding protein 5 family.</text>
</comment>
<evidence type="ECO:0000259" key="5">
    <source>
        <dbReference type="Pfam" id="PF00496"/>
    </source>
</evidence>
<keyword evidence="3 4" id="KW-0732">Signal</keyword>
<dbReference type="EMBL" id="RJVA01000012">
    <property type="protein sequence ID" value="ROQ92028.1"/>
    <property type="molecule type" value="Genomic_DNA"/>
</dbReference>
<dbReference type="Gene3D" id="3.90.76.10">
    <property type="entry name" value="Dipeptide-binding Protein, Domain 1"/>
    <property type="match status" value="1"/>
</dbReference>
<dbReference type="InterPro" id="IPR030678">
    <property type="entry name" value="Peptide/Ni-bd"/>
</dbReference>
<feature type="domain" description="Solute-binding protein family 5" evidence="5">
    <location>
        <begin position="72"/>
        <end position="452"/>
    </location>
</feature>
<dbReference type="GO" id="GO:0015833">
    <property type="term" value="P:peptide transport"/>
    <property type="evidence" value="ECO:0007669"/>
    <property type="project" value="TreeGrafter"/>
</dbReference>
<dbReference type="Gene3D" id="3.40.190.10">
    <property type="entry name" value="Periplasmic binding protein-like II"/>
    <property type="match status" value="1"/>
</dbReference>
<dbReference type="AlphaFoldDB" id="A0A3N1UQL4"/>
<proteinExistence type="inferred from homology"/>
<dbReference type="Gene3D" id="3.10.105.10">
    <property type="entry name" value="Dipeptide-binding Protein, Domain 3"/>
    <property type="match status" value="1"/>
</dbReference>
<dbReference type="FunFam" id="3.40.190.10:FF:000036">
    <property type="entry name" value="Dipeptide ABC transporter, substrate-binding protein"/>
    <property type="match status" value="1"/>
</dbReference>
<accession>A0A3N1UQL4</accession>
<name>A0A3N1UQL4_9BACT</name>
<dbReference type="InterPro" id="IPR000914">
    <property type="entry name" value="SBP_5_dom"/>
</dbReference>
<dbReference type="PANTHER" id="PTHR30290:SF9">
    <property type="entry name" value="OLIGOPEPTIDE-BINDING PROTEIN APPA"/>
    <property type="match status" value="1"/>
</dbReference>
<protein>
    <submittedName>
        <fullName evidence="6">Peptide/nickel transport system substrate-binding protein</fullName>
    </submittedName>
</protein>
<keyword evidence="2" id="KW-0813">Transport</keyword>
<dbReference type="CDD" id="cd08493">
    <property type="entry name" value="PBP2_DppA_like"/>
    <property type="match status" value="1"/>
</dbReference>
<dbReference type="InterPro" id="IPR023765">
    <property type="entry name" value="SBP_5_CS"/>
</dbReference>
<dbReference type="OrthoDB" id="9772924at2"/>
<dbReference type="RefSeq" id="WP_123290194.1">
    <property type="nucleotide sequence ID" value="NZ_RJVA01000012.1"/>
</dbReference>
<dbReference type="PANTHER" id="PTHR30290">
    <property type="entry name" value="PERIPLASMIC BINDING COMPONENT OF ABC TRANSPORTER"/>
    <property type="match status" value="1"/>
</dbReference>
<evidence type="ECO:0000313" key="7">
    <source>
        <dbReference type="Proteomes" id="UP000276223"/>
    </source>
</evidence>
<feature type="chain" id="PRO_5018229869" evidence="4">
    <location>
        <begin position="22"/>
        <end position="536"/>
    </location>
</feature>
<evidence type="ECO:0000256" key="2">
    <source>
        <dbReference type="ARBA" id="ARBA00022448"/>
    </source>
</evidence>
<comment type="caution">
    <text evidence="6">The sequence shown here is derived from an EMBL/GenBank/DDBJ whole genome shotgun (WGS) entry which is preliminary data.</text>
</comment>
<dbReference type="InterPro" id="IPR039424">
    <property type="entry name" value="SBP_5"/>
</dbReference>
<evidence type="ECO:0000256" key="3">
    <source>
        <dbReference type="ARBA" id="ARBA00022729"/>
    </source>
</evidence>
<dbReference type="Proteomes" id="UP000276223">
    <property type="component" value="Unassembled WGS sequence"/>
</dbReference>
<dbReference type="Pfam" id="PF00496">
    <property type="entry name" value="SBP_bac_5"/>
    <property type="match status" value="1"/>
</dbReference>
<reference evidence="6 7" key="1">
    <citation type="submission" date="2018-11" db="EMBL/GenBank/DDBJ databases">
        <title>Genomic Encyclopedia of Type Strains, Phase IV (KMG-IV): sequencing the most valuable type-strain genomes for metagenomic binning, comparative biology and taxonomic classification.</title>
        <authorList>
            <person name="Goeker M."/>
        </authorList>
    </citation>
    <scope>NUCLEOTIDE SEQUENCE [LARGE SCALE GENOMIC DNA]</scope>
    <source>
        <strain evidence="6 7">DSM 22027</strain>
    </source>
</reference>
<sequence length="536" mass="60897">MRRLSVWVVVLGMLWAVGASAATPKTGGTLVFGRGGDSVGLDPAFETDGNSFMICDNVYDQLVLYADESTDIVPGLATSWDVSPDGLTYTFHLRKGVKFHDGTDFNADAVVFSLGRMMKEKKVKFFKTQWEFPKDQPPAEYWLSMEMDRIVESIEAVDDYTVVFKLLRPEAPFIANMGMDFAAIVSPTAVLKLGPDFKSNPVGTGPFKFVKWIKDDRIILDANPDYWNGRPYLDRVIFRTIPDNSVRFLELKTGNIDICQFPNPEDIELASKDPNLKLVSQPGMNIGYVSFNHTKPLWQDKRVRKAIAHAINKKAIVDNIYYGLGQVAKNTIPPTMWGYNDDIQDHPYDPELARKLLEEAKFFDKLKEAGQTKITLWSMPVPRPYNPNGMKVGEAIQADLKKVGIDVELVTFEWGTYLKKQREQDPSMDLFQLGWTGDNGDPDNFLAVLLDGYADPNVRTQWKNEEYHELIVKAKQASSKEERIKLYRRAQELIHEEVPLINVAHSLVVWPMKKSVMNFKLHPTSSVRLHKVWIDA</sequence>
<organism evidence="6 7">
    <name type="scientific">Desulfosoma caldarium</name>
    <dbReference type="NCBI Taxonomy" id="610254"/>
    <lineage>
        <taxon>Bacteria</taxon>
        <taxon>Pseudomonadati</taxon>
        <taxon>Thermodesulfobacteriota</taxon>
        <taxon>Syntrophobacteria</taxon>
        <taxon>Syntrophobacterales</taxon>
        <taxon>Syntrophobacteraceae</taxon>
        <taxon>Desulfosoma</taxon>
    </lineage>
</organism>
<dbReference type="SUPFAM" id="SSF53850">
    <property type="entry name" value="Periplasmic binding protein-like II"/>
    <property type="match status" value="1"/>
</dbReference>
<evidence type="ECO:0000256" key="4">
    <source>
        <dbReference type="SAM" id="SignalP"/>
    </source>
</evidence>
<dbReference type="PIRSF" id="PIRSF002741">
    <property type="entry name" value="MppA"/>
    <property type="match status" value="1"/>
</dbReference>
<dbReference type="GO" id="GO:0043190">
    <property type="term" value="C:ATP-binding cassette (ABC) transporter complex"/>
    <property type="evidence" value="ECO:0007669"/>
    <property type="project" value="InterPro"/>
</dbReference>
<evidence type="ECO:0000256" key="1">
    <source>
        <dbReference type="ARBA" id="ARBA00005695"/>
    </source>
</evidence>
<feature type="signal peptide" evidence="4">
    <location>
        <begin position="1"/>
        <end position="21"/>
    </location>
</feature>
<evidence type="ECO:0000313" key="6">
    <source>
        <dbReference type="EMBL" id="ROQ92028.1"/>
    </source>
</evidence>
<keyword evidence="7" id="KW-1185">Reference proteome</keyword>
<dbReference type="GO" id="GO:1904680">
    <property type="term" value="F:peptide transmembrane transporter activity"/>
    <property type="evidence" value="ECO:0007669"/>
    <property type="project" value="TreeGrafter"/>
</dbReference>
<dbReference type="PROSITE" id="PS01040">
    <property type="entry name" value="SBP_BACTERIAL_5"/>
    <property type="match status" value="1"/>
</dbReference>
<gene>
    <name evidence="6" type="ORF">EDC27_1697</name>
</gene>
<dbReference type="GO" id="GO:0030288">
    <property type="term" value="C:outer membrane-bounded periplasmic space"/>
    <property type="evidence" value="ECO:0007669"/>
    <property type="project" value="UniProtKB-ARBA"/>
</dbReference>